<sequence>MVLAGTPPWHLLARERHALHWTKLKRDAPRGSDAEEEEFMKDEEIQEETLLRWQEEWESAAFGRWTFQCIPSIRPWIDRKFGELTYFTAQALTGHGDFRKFLFSIKKVDSEICCHCDRNLVDTVQHTILECPKFDKERQGLPPGSIPELVSEMLKSEDRWNLISRKFACILEKKRHLNEMPRPPSQAAQQAAPTTMQASATT</sequence>
<reference evidence="3" key="1">
    <citation type="submission" date="2025-08" db="UniProtKB">
        <authorList>
            <consortium name="RefSeq"/>
        </authorList>
    </citation>
    <scope>IDENTIFICATION</scope>
</reference>
<evidence type="ECO:0000256" key="1">
    <source>
        <dbReference type="SAM" id="MobiDB-lite"/>
    </source>
</evidence>
<dbReference type="Proteomes" id="UP000694867">
    <property type="component" value="Unplaced"/>
</dbReference>
<dbReference type="KEGG" id="goe:108864689"/>
<evidence type="ECO:0000313" key="2">
    <source>
        <dbReference type="Proteomes" id="UP000694867"/>
    </source>
</evidence>
<gene>
    <name evidence="3" type="primary">LOC108864689</name>
</gene>
<evidence type="ECO:0000313" key="3">
    <source>
        <dbReference type="RefSeq" id="XP_018496318.1"/>
    </source>
</evidence>
<name>A0AAJ7L6X2_9ACAR</name>
<organism evidence="2 3">
    <name type="scientific">Galendromus occidentalis</name>
    <name type="common">western predatory mite</name>
    <dbReference type="NCBI Taxonomy" id="34638"/>
    <lineage>
        <taxon>Eukaryota</taxon>
        <taxon>Metazoa</taxon>
        <taxon>Ecdysozoa</taxon>
        <taxon>Arthropoda</taxon>
        <taxon>Chelicerata</taxon>
        <taxon>Arachnida</taxon>
        <taxon>Acari</taxon>
        <taxon>Parasitiformes</taxon>
        <taxon>Mesostigmata</taxon>
        <taxon>Gamasina</taxon>
        <taxon>Phytoseioidea</taxon>
        <taxon>Phytoseiidae</taxon>
        <taxon>Typhlodrominae</taxon>
        <taxon>Galendromus</taxon>
    </lineage>
</organism>
<keyword evidence="2" id="KW-1185">Reference proteome</keyword>
<proteinExistence type="predicted"/>
<protein>
    <submittedName>
        <fullName evidence="3">Uncharacterized protein LOC108864689</fullName>
    </submittedName>
</protein>
<feature type="compositionally biased region" description="Low complexity" evidence="1">
    <location>
        <begin position="185"/>
        <end position="202"/>
    </location>
</feature>
<dbReference type="RefSeq" id="XP_018496318.1">
    <property type="nucleotide sequence ID" value="XM_018640802.1"/>
</dbReference>
<feature type="region of interest" description="Disordered" evidence="1">
    <location>
        <begin position="178"/>
        <end position="202"/>
    </location>
</feature>
<accession>A0AAJ7L6X2</accession>
<dbReference type="GeneID" id="108864689"/>
<dbReference type="AlphaFoldDB" id="A0AAJ7L6X2"/>